<feature type="transmembrane region" description="Helical" evidence="13">
    <location>
        <begin position="51"/>
        <end position="73"/>
    </location>
</feature>
<keyword evidence="19" id="KW-1185">Reference proteome</keyword>
<dbReference type="GO" id="GO:0005524">
    <property type="term" value="F:ATP binding"/>
    <property type="evidence" value="ECO:0007669"/>
    <property type="project" value="UniProtKB-KW"/>
</dbReference>
<dbReference type="InterPro" id="IPR003661">
    <property type="entry name" value="HisK_dim/P_dom"/>
</dbReference>
<evidence type="ECO:0000256" key="12">
    <source>
        <dbReference type="PROSITE-ProRule" id="PRU00169"/>
    </source>
</evidence>
<evidence type="ECO:0000259" key="15">
    <source>
        <dbReference type="PROSITE" id="PS50110"/>
    </source>
</evidence>
<proteinExistence type="predicted"/>
<evidence type="ECO:0000256" key="10">
    <source>
        <dbReference type="ARBA" id="ARBA00023136"/>
    </source>
</evidence>
<dbReference type="Gene3D" id="3.40.50.2300">
    <property type="match status" value="1"/>
</dbReference>
<dbReference type="EMBL" id="CP002565">
    <property type="protein sequence ID" value="AEB69416.1"/>
    <property type="molecule type" value="Genomic_DNA"/>
</dbReference>
<evidence type="ECO:0000259" key="17">
    <source>
        <dbReference type="PROSITE" id="PS50113"/>
    </source>
</evidence>
<dbReference type="Pfam" id="PF00989">
    <property type="entry name" value="PAS"/>
    <property type="match status" value="1"/>
</dbReference>
<comment type="catalytic activity">
    <reaction evidence="1">
        <text>ATP + protein L-histidine = ADP + protein N-phospho-L-histidine.</text>
        <dbReference type="EC" id="2.7.13.3"/>
    </reaction>
</comment>
<dbReference type="CDD" id="cd00130">
    <property type="entry name" value="PAS"/>
    <property type="match status" value="2"/>
</dbReference>
<dbReference type="Proteomes" id="UP000007807">
    <property type="component" value="Chromosome"/>
</dbReference>
<feature type="transmembrane region" description="Helical" evidence="13">
    <location>
        <begin position="217"/>
        <end position="236"/>
    </location>
</feature>
<dbReference type="Gene3D" id="1.10.287.130">
    <property type="match status" value="1"/>
</dbReference>
<feature type="transmembrane region" description="Helical" evidence="13">
    <location>
        <begin position="117"/>
        <end position="137"/>
    </location>
</feature>
<dbReference type="InterPro" id="IPR013656">
    <property type="entry name" value="PAS_4"/>
</dbReference>
<dbReference type="InterPro" id="IPR011006">
    <property type="entry name" value="CheY-like_superfamily"/>
</dbReference>
<feature type="transmembrane region" description="Helical" evidence="13">
    <location>
        <begin position="85"/>
        <end position="105"/>
    </location>
</feature>
<evidence type="ECO:0000259" key="14">
    <source>
        <dbReference type="PROSITE" id="PS50109"/>
    </source>
</evidence>
<dbReference type="SMART" id="SM00091">
    <property type="entry name" value="PAS"/>
    <property type="match status" value="2"/>
</dbReference>
<dbReference type="GO" id="GO:0006355">
    <property type="term" value="P:regulation of DNA-templated transcription"/>
    <property type="evidence" value="ECO:0007669"/>
    <property type="project" value="InterPro"/>
</dbReference>
<dbReference type="InterPro" id="IPR004358">
    <property type="entry name" value="Sig_transdc_His_kin-like_C"/>
</dbReference>
<dbReference type="PROSITE" id="PS50113">
    <property type="entry name" value="PAC"/>
    <property type="match status" value="2"/>
</dbReference>
<dbReference type="InterPro" id="IPR003594">
    <property type="entry name" value="HATPase_dom"/>
</dbReference>
<keyword evidence="5" id="KW-0808">Transferase</keyword>
<dbReference type="Pfam" id="PF02518">
    <property type="entry name" value="HATPase_c"/>
    <property type="match status" value="1"/>
</dbReference>
<keyword evidence="13" id="KW-1133">Transmembrane helix</keyword>
<dbReference type="GO" id="GO:0000155">
    <property type="term" value="F:phosphorelay sensor kinase activity"/>
    <property type="evidence" value="ECO:0007669"/>
    <property type="project" value="InterPro"/>
</dbReference>
<sequence length="1026" mass="113884">MPIVVRWIVVKIIRSAKRLQAPIFLPAAIISILILLFQTILIEVIDDKRSILFMNNLLSTSSSIVAFLCLLYAANNMEGRSKKAWLMMAVAMLFNSFGEGTWAFIEFVLQEDPFPSVADFGYLMFYPLFAAGIFLLPNAPLSPRERLGVILDSAIVIISAALVFWIFFFAPVVSSLNTITLELTISLAYSMMDIVLFVALVRLVLSKLDASTITPALFLAAGMAIVLVADAVFSIQTQKGTYISGGHLDTFWISSNLFMALAGLLQANPYPFDPLKTLSRRICSKSTIMPYLPYLGIGATFSLLIWGYEYSRAINQSIIAACVGLVMGLMLVRQKIVFDERNQLLTTTLTEIEERKRVEKSLRESEQEKAAILGGLKNVAVEYLDPFMRLIWINDNLQESIGLSADEMLGARCYEAVFGRSEPCSGCTVARAINMGASQEGDLITPDGRTWISRSSPLKDADGKIIGVVHVLIDISARKSAERALKESERRLADIIEFLPDATFVVDKNGKVISWNRAIEKITGVKAELILGKGDYEYSLPFYGERRPTLIDMAKGIDPKIDPEFEKKYENLKRDEENNLLVGEAYMPLQGKGDAYLLGSASALYDSNGDYWGAIESIRDITDRKRVEEELQRSKEMAESATRAKSEFLANMSHEIRTPMNAVIGLTELLMDEKDEKLTSAQRECVEMIRISGDTLLSIINNILDLTKIEANMTELEHRPIDVKGCIESSMDLVSGSVGDKRIKFSYKIEENVPQFIMGDPTRLCQILINLLNNAVKFTEQGEIAVSVSNTNLDDGGYEIHFAVKDTGIGIPEDKMSRLFRSFSQVDASTARKYGGTGLGLAISKKLTEMMNGRMWVESAVGVGSVFHFTIRADPIIGEPLDLSKPDNLYAHGKQKIKDLERSNSELNILLAEDNVVNQIVTKKMLSKLGYNADVASSGIEALKALEKKRYDLIFMDVQMPEMDGLEAAREIRRRWPEGGPKIIAVTASAFKGDQEMCLAAGMDGYIMKPTKIEAIREALQAVAKD</sequence>
<evidence type="ECO:0000256" key="13">
    <source>
        <dbReference type="SAM" id="Phobius"/>
    </source>
</evidence>
<keyword evidence="9" id="KW-0902">Two-component regulatory system</keyword>
<dbReference type="Pfam" id="PF00072">
    <property type="entry name" value="Response_reg"/>
    <property type="match status" value="1"/>
</dbReference>
<dbReference type="SUPFAM" id="SSF55785">
    <property type="entry name" value="PYP-like sensor domain (PAS domain)"/>
    <property type="match status" value="2"/>
</dbReference>
<dbReference type="SMART" id="SM00388">
    <property type="entry name" value="HisKA"/>
    <property type="match status" value="1"/>
</dbReference>
<dbReference type="InterPro" id="IPR036097">
    <property type="entry name" value="HisK_dim/P_sf"/>
</dbReference>
<organism evidence="18 19">
    <name type="scientific">Methanothrix soehngenii (strain ATCC 5969 / DSM 3671 / JCM 10134 / NBRC 103675 / OCM 69 / GP-6)</name>
    <name type="common">Methanosaeta concilii</name>
    <dbReference type="NCBI Taxonomy" id="990316"/>
    <lineage>
        <taxon>Archaea</taxon>
        <taxon>Methanobacteriati</taxon>
        <taxon>Methanobacteriota</taxon>
        <taxon>Stenosarchaea group</taxon>
        <taxon>Methanomicrobia</taxon>
        <taxon>Methanotrichales</taxon>
        <taxon>Methanotrichaceae</taxon>
        <taxon>Methanothrix</taxon>
    </lineage>
</organism>
<evidence type="ECO:0000256" key="1">
    <source>
        <dbReference type="ARBA" id="ARBA00000085"/>
    </source>
</evidence>
<dbReference type="InterPro" id="IPR035965">
    <property type="entry name" value="PAS-like_dom_sf"/>
</dbReference>
<dbReference type="SUPFAM" id="SSF55874">
    <property type="entry name" value="ATPase domain of HSP90 chaperone/DNA topoisomerase II/histidine kinase"/>
    <property type="match status" value="1"/>
</dbReference>
<feature type="domain" description="PAC" evidence="17">
    <location>
        <begin position="437"/>
        <end position="487"/>
    </location>
</feature>
<keyword evidence="11" id="KW-0131">Cell cycle</keyword>
<keyword evidence="6" id="KW-0547">Nucleotide-binding</keyword>
<dbReference type="InParanoid" id="F4BTN1"/>
<dbReference type="InterPro" id="IPR000014">
    <property type="entry name" value="PAS"/>
</dbReference>
<dbReference type="KEGG" id="mcj:MCON_3111"/>
<evidence type="ECO:0000256" key="11">
    <source>
        <dbReference type="ARBA" id="ARBA00023306"/>
    </source>
</evidence>
<dbReference type="EC" id="2.7.13.3" evidence="3"/>
<name>F4BTN1_METSG</name>
<dbReference type="STRING" id="990316.MCON_3111"/>
<dbReference type="InterPro" id="IPR013767">
    <property type="entry name" value="PAS_fold"/>
</dbReference>
<feature type="transmembrane region" description="Helical" evidence="13">
    <location>
        <begin position="21"/>
        <end position="45"/>
    </location>
</feature>
<dbReference type="NCBIfam" id="TIGR00229">
    <property type="entry name" value="sensory_box"/>
    <property type="match status" value="1"/>
</dbReference>
<feature type="transmembrane region" description="Helical" evidence="13">
    <location>
        <begin position="149"/>
        <end position="173"/>
    </location>
</feature>
<evidence type="ECO:0000256" key="8">
    <source>
        <dbReference type="ARBA" id="ARBA00022840"/>
    </source>
</evidence>
<feature type="domain" description="PAS" evidence="16">
    <location>
        <begin position="488"/>
        <end position="533"/>
    </location>
</feature>
<dbReference type="InterPro" id="IPR005467">
    <property type="entry name" value="His_kinase_dom"/>
</dbReference>
<dbReference type="SMART" id="SM00387">
    <property type="entry name" value="HATPase_c"/>
    <property type="match status" value="1"/>
</dbReference>
<dbReference type="SUPFAM" id="SSF47384">
    <property type="entry name" value="Homodimeric domain of signal transducing histidine kinase"/>
    <property type="match status" value="1"/>
</dbReference>
<feature type="domain" description="PAC" evidence="17">
    <location>
        <begin position="574"/>
        <end position="633"/>
    </location>
</feature>
<dbReference type="PANTHER" id="PTHR45339">
    <property type="entry name" value="HYBRID SIGNAL TRANSDUCTION HISTIDINE KINASE J"/>
    <property type="match status" value="1"/>
</dbReference>
<dbReference type="Pfam" id="PF00512">
    <property type="entry name" value="HisKA"/>
    <property type="match status" value="1"/>
</dbReference>
<dbReference type="CDD" id="cd17546">
    <property type="entry name" value="REC_hyHK_CKI1_RcsC-like"/>
    <property type="match status" value="1"/>
</dbReference>
<feature type="domain" description="Histidine kinase" evidence="14">
    <location>
        <begin position="651"/>
        <end position="875"/>
    </location>
</feature>
<dbReference type="GO" id="GO:0016020">
    <property type="term" value="C:membrane"/>
    <property type="evidence" value="ECO:0007669"/>
    <property type="project" value="UniProtKB-SubCell"/>
</dbReference>
<evidence type="ECO:0000256" key="9">
    <source>
        <dbReference type="ARBA" id="ARBA00023012"/>
    </source>
</evidence>
<dbReference type="PRINTS" id="PR00344">
    <property type="entry name" value="BCTRLSENSOR"/>
</dbReference>
<evidence type="ECO:0000256" key="6">
    <source>
        <dbReference type="ARBA" id="ARBA00022741"/>
    </source>
</evidence>
<dbReference type="PROSITE" id="PS50112">
    <property type="entry name" value="PAS"/>
    <property type="match status" value="1"/>
</dbReference>
<dbReference type="InterPro" id="IPR036890">
    <property type="entry name" value="HATPase_C_sf"/>
</dbReference>
<evidence type="ECO:0000313" key="19">
    <source>
        <dbReference type="Proteomes" id="UP000007807"/>
    </source>
</evidence>
<evidence type="ECO:0000256" key="5">
    <source>
        <dbReference type="ARBA" id="ARBA00022679"/>
    </source>
</evidence>
<keyword evidence="10 13" id="KW-0472">Membrane</keyword>
<dbReference type="Pfam" id="PF08448">
    <property type="entry name" value="PAS_4"/>
    <property type="match status" value="1"/>
</dbReference>
<dbReference type="PANTHER" id="PTHR45339:SF1">
    <property type="entry name" value="HYBRID SIGNAL TRANSDUCTION HISTIDINE KINASE J"/>
    <property type="match status" value="1"/>
</dbReference>
<dbReference type="InterPro" id="IPR000700">
    <property type="entry name" value="PAS-assoc_C"/>
</dbReference>
<dbReference type="Gene3D" id="3.30.565.10">
    <property type="entry name" value="Histidine kinase-like ATPase, C-terminal domain"/>
    <property type="match status" value="1"/>
</dbReference>
<dbReference type="FunFam" id="1.10.287.130:FF:000038">
    <property type="entry name" value="Sensory transduction histidine kinase"/>
    <property type="match status" value="1"/>
</dbReference>
<evidence type="ECO:0000256" key="4">
    <source>
        <dbReference type="ARBA" id="ARBA00022553"/>
    </source>
</evidence>
<feature type="transmembrane region" description="Helical" evidence="13">
    <location>
        <begin position="251"/>
        <end position="270"/>
    </location>
</feature>
<keyword evidence="8" id="KW-0067">ATP-binding</keyword>
<keyword evidence="4 12" id="KW-0597">Phosphoprotein</keyword>
<feature type="transmembrane region" description="Helical" evidence="13">
    <location>
        <begin position="185"/>
        <end position="205"/>
    </location>
</feature>
<keyword evidence="13" id="KW-0812">Transmembrane</keyword>
<accession>F4BTN1</accession>
<dbReference type="SUPFAM" id="SSF52172">
    <property type="entry name" value="CheY-like"/>
    <property type="match status" value="1"/>
</dbReference>
<dbReference type="CDD" id="cd00082">
    <property type="entry name" value="HisKA"/>
    <property type="match status" value="1"/>
</dbReference>
<feature type="transmembrane region" description="Helical" evidence="13">
    <location>
        <begin position="291"/>
        <end position="308"/>
    </location>
</feature>
<dbReference type="HOGENOM" id="CLU_000445_114_15_2"/>
<evidence type="ECO:0000313" key="18">
    <source>
        <dbReference type="EMBL" id="AEB69416.1"/>
    </source>
</evidence>
<dbReference type="Gene3D" id="3.30.450.20">
    <property type="entry name" value="PAS domain"/>
    <property type="match status" value="2"/>
</dbReference>
<evidence type="ECO:0000256" key="7">
    <source>
        <dbReference type="ARBA" id="ARBA00022777"/>
    </source>
</evidence>
<evidence type="ECO:0000259" key="16">
    <source>
        <dbReference type="PROSITE" id="PS50112"/>
    </source>
</evidence>
<dbReference type="CDD" id="cd16922">
    <property type="entry name" value="HATPase_EvgS-ArcB-TorS-like"/>
    <property type="match status" value="1"/>
</dbReference>
<feature type="domain" description="Response regulatory" evidence="15">
    <location>
        <begin position="908"/>
        <end position="1024"/>
    </location>
</feature>
<dbReference type="PROSITE" id="PS50109">
    <property type="entry name" value="HIS_KIN"/>
    <property type="match status" value="1"/>
</dbReference>
<reference evidence="18 19" key="1">
    <citation type="journal article" date="2011" name="J. Bacteriol.">
        <title>Complete genome sequence of Methanosaeta concilii, a specialist in aceticlastic methanogenesis.</title>
        <authorList>
            <person name="Barber R.D."/>
            <person name="Zhang L."/>
            <person name="Harnack M."/>
            <person name="Olson M.V."/>
            <person name="Kaul R."/>
            <person name="Ingram-Smith C."/>
            <person name="Smith K.S."/>
        </authorList>
    </citation>
    <scope>NUCLEOTIDE SEQUENCE [LARGE SCALE GENOMIC DNA]</scope>
    <source>
        <strain evidence="19">ATCC 5969 / DSM 3671 / JCM 10134 / NBRC 103675 / OCM 69 / GP-6</strain>
    </source>
</reference>
<dbReference type="PROSITE" id="PS50110">
    <property type="entry name" value="RESPONSE_REGULATORY"/>
    <property type="match status" value="1"/>
</dbReference>
<dbReference type="SMART" id="SM00448">
    <property type="entry name" value="REC"/>
    <property type="match status" value="1"/>
</dbReference>
<comment type="subcellular location">
    <subcellularLocation>
        <location evidence="2">Membrane</location>
    </subcellularLocation>
</comment>
<gene>
    <name evidence="18" type="ordered locus">MCON_3111</name>
</gene>
<protein>
    <recommendedName>
        <fullName evidence="3">histidine kinase</fullName>
        <ecNumber evidence="3">2.7.13.3</ecNumber>
    </recommendedName>
</protein>
<keyword evidence="7" id="KW-0418">Kinase</keyword>
<dbReference type="AlphaFoldDB" id="F4BTN1"/>
<dbReference type="InterPro" id="IPR001789">
    <property type="entry name" value="Sig_transdc_resp-reg_receiver"/>
</dbReference>
<evidence type="ECO:0000256" key="3">
    <source>
        <dbReference type="ARBA" id="ARBA00012438"/>
    </source>
</evidence>
<dbReference type="FunFam" id="3.30.565.10:FF:000010">
    <property type="entry name" value="Sensor histidine kinase RcsC"/>
    <property type="match status" value="1"/>
</dbReference>
<feature type="modified residue" description="4-aspartylphosphate" evidence="12">
    <location>
        <position position="957"/>
    </location>
</feature>
<evidence type="ECO:0000256" key="2">
    <source>
        <dbReference type="ARBA" id="ARBA00004370"/>
    </source>
</evidence>